<reference evidence="1" key="1">
    <citation type="submission" date="2020-07" db="EMBL/GenBank/DDBJ databases">
        <title>Koleobacter methoxysyntrophicus gen. nov., sp. nov., a novel anaerobic bacterium isolated from deep subsurface oil field and proposal of Koleobacterales ord. nov. in the phylum Firmicutes.</title>
        <authorList>
            <person name="Sakamoto S."/>
            <person name="Tamaki H."/>
        </authorList>
    </citation>
    <scope>NUCLEOTIDE SEQUENCE</scope>
    <source>
        <strain evidence="1">NRmbB1</strain>
    </source>
</reference>
<dbReference type="AlphaFoldDB" id="A0A8A0RK44"/>
<dbReference type="RefSeq" id="WP_206708154.1">
    <property type="nucleotide sequence ID" value="NZ_CP059066.1"/>
</dbReference>
<evidence type="ECO:0008006" key="3">
    <source>
        <dbReference type="Google" id="ProtNLM"/>
    </source>
</evidence>
<dbReference type="NCBIfam" id="TIGR01987">
    <property type="entry name" value="HI0074"/>
    <property type="match status" value="1"/>
</dbReference>
<dbReference type="Pfam" id="PF08780">
    <property type="entry name" value="NTase_sub_bind"/>
    <property type="match status" value="1"/>
</dbReference>
<gene>
    <name evidence="1" type="ORF">H0A61_00226</name>
</gene>
<protein>
    <recommendedName>
        <fullName evidence="3">Nucleotidyltransferase substrate binding protein, HI0074 family</fullName>
    </recommendedName>
</protein>
<evidence type="ECO:0000313" key="2">
    <source>
        <dbReference type="Proteomes" id="UP000662904"/>
    </source>
</evidence>
<dbReference type="EMBL" id="CP059066">
    <property type="protein sequence ID" value="QSQ07909.1"/>
    <property type="molecule type" value="Genomic_DNA"/>
</dbReference>
<organism evidence="1 2">
    <name type="scientific">Koleobacter methoxysyntrophicus</name>
    <dbReference type="NCBI Taxonomy" id="2751313"/>
    <lineage>
        <taxon>Bacteria</taxon>
        <taxon>Bacillati</taxon>
        <taxon>Bacillota</taxon>
        <taxon>Clostridia</taxon>
        <taxon>Koleobacterales</taxon>
        <taxon>Koleobacteraceae</taxon>
        <taxon>Koleobacter</taxon>
    </lineage>
</organism>
<evidence type="ECO:0000313" key="1">
    <source>
        <dbReference type="EMBL" id="QSQ07909.1"/>
    </source>
</evidence>
<dbReference type="InterPro" id="IPR010235">
    <property type="entry name" value="HepT"/>
</dbReference>
<dbReference type="Gene3D" id="1.20.120.330">
    <property type="entry name" value="Nucleotidyltransferases domain 2"/>
    <property type="match status" value="1"/>
</dbReference>
<proteinExistence type="predicted"/>
<dbReference type="KEGG" id="kme:H0A61_00226"/>
<accession>A0A8A0RK44</accession>
<sequence length="131" mass="15633">MIERAVQRFEDYKNALYRLEEGLQIQTDNAIIIDGIIQRFEFTFELAWKLMKDYLEYEGVQTKSPRSAIKEAHKMGIIYDGDGWIDMMVDRNKTSHIYDEQEANAVYIKIKERHIYLLRDLQQEIGKRLGR</sequence>
<dbReference type="SUPFAM" id="SSF81593">
    <property type="entry name" value="Nucleotidyltransferase substrate binding subunit/domain"/>
    <property type="match status" value="1"/>
</dbReference>
<keyword evidence="2" id="KW-1185">Reference proteome</keyword>
<name>A0A8A0RK44_9FIRM</name>
<dbReference type="Proteomes" id="UP000662904">
    <property type="component" value="Chromosome"/>
</dbReference>